<feature type="compositionally biased region" description="Polar residues" evidence="1">
    <location>
        <begin position="583"/>
        <end position="592"/>
    </location>
</feature>
<feature type="region of interest" description="Disordered" evidence="1">
    <location>
        <begin position="344"/>
        <end position="406"/>
    </location>
</feature>
<feature type="compositionally biased region" description="Polar residues" evidence="1">
    <location>
        <begin position="431"/>
        <end position="450"/>
    </location>
</feature>
<gene>
    <name evidence="2" type="ORF">F53441_12060</name>
</gene>
<feature type="compositionally biased region" description="Basic residues" evidence="1">
    <location>
        <begin position="1208"/>
        <end position="1223"/>
    </location>
</feature>
<reference evidence="2" key="1">
    <citation type="submission" date="2020-01" db="EMBL/GenBank/DDBJ databases">
        <title>Identification and distribution of gene clusters putatively required for synthesis of sphingolipid metabolism inhibitors in phylogenetically diverse species of the filamentous fungus Fusarium.</title>
        <authorList>
            <person name="Kim H.-S."/>
            <person name="Busman M."/>
            <person name="Brown D.W."/>
            <person name="Divon H."/>
            <person name="Uhlig S."/>
            <person name="Proctor R.H."/>
        </authorList>
    </citation>
    <scope>NUCLEOTIDE SEQUENCE</scope>
    <source>
        <strain evidence="2">NRRL 53441</strain>
    </source>
</reference>
<feature type="compositionally biased region" description="Basic and acidic residues" evidence="1">
    <location>
        <begin position="1532"/>
        <end position="1554"/>
    </location>
</feature>
<feature type="region of interest" description="Disordered" evidence="1">
    <location>
        <begin position="958"/>
        <end position="1359"/>
    </location>
</feature>
<feature type="compositionally biased region" description="Low complexity" evidence="1">
    <location>
        <begin position="1314"/>
        <end position="1324"/>
    </location>
</feature>
<comment type="caution">
    <text evidence="2">The sequence shown here is derived from an EMBL/GenBank/DDBJ whole genome shotgun (WGS) entry which is preliminary data.</text>
</comment>
<feature type="compositionally biased region" description="Polar residues" evidence="1">
    <location>
        <begin position="376"/>
        <end position="390"/>
    </location>
</feature>
<evidence type="ECO:0000313" key="2">
    <source>
        <dbReference type="EMBL" id="KAF4441350.1"/>
    </source>
</evidence>
<feature type="compositionally biased region" description="Basic and acidic residues" evidence="1">
    <location>
        <begin position="1064"/>
        <end position="1075"/>
    </location>
</feature>
<dbReference type="EMBL" id="JAADJG010000624">
    <property type="protein sequence ID" value="KAF4441350.1"/>
    <property type="molecule type" value="Genomic_DNA"/>
</dbReference>
<evidence type="ECO:0000313" key="3">
    <source>
        <dbReference type="Proteomes" id="UP000605986"/>
    </source>
</evidence>
<name>A0A8H4K001_9HYPO</name>
<feature type="region of interest" description="Disordered" evidence="1">
    <location>
        <begin position="1449"/>
        <end position="1608"/>
    </location>
</feature>
<evidence type="ECO:0000256" key="1">
    <source>
        <dbReference type="SAM" id="MobiDB-lite"/>
    </source>
</evidence>
<feature type="compositionally biased region" description="Basic and acidic residues" evidence="1">
    <location>
        <begin position="1111"/>
        <end position="1148"/>
    </location>
</feature>
<dbReference type="Proteomes" id="UP000605986">
    <property type="component" value="Unassembled WGS sequence"/>
</dbReference>
<protein>
    <recommendedName>
        <fullName evidence="4">RRM domain-containing protein</fullName>
    </recommendedName>
</protein>
<feature type="compositionally biased region" description="Basic and acidic residues" evidence="1">
    <location>
        <begin position="418"/>
        <end position="427"/>
    </location>
</feature>
<feature type="compositionally biased region" description="Polar residues" evidence="1">
    <location>
        <begin position="1087"/>
        <end position="1110"/>
    </location>
</feature>
<feature type="compositionally biased region" description="Polar residues" evidence="1">
    <location>
        <begin position="1189"/>
        <end position="1204"/>
    </location>
</feature>
<sequence>MAQPQPVSADDLPPSMGPPPPPPISLFDPDRSYAKDQPPNMREAFTSFYPNGLPTMYKMLQIPGLEGVAQTYIEDYLPVGFFKSPPVEAGAVFSTENGKRQFRQPIDPLPQRRIHLWTKDEIQSVCNSLRRLYWHIIKDMQKPYCWDSLRSYFDALDIYNYGALNLWNVVSHLFDENQVIYEDVKRLYAVEIGHWANNWVQDDGNRKKLNQWKQADGPLMSLLTEADWAGVGSVPDNAYTLITSALEHRRSLMLAPDKLRPDTKPNHLKESCENNSLENWLAGQRIFDPVGLPKRPQWHPHHGSPTSQNTPAPIVMVRGEHYYDPSGRRMPSAVEALHQSAAAAGRACHSTGERVSTGQPRTRDEASCETLHVSPQARSKSTEPFSSFRTPSPHASDEHNDEEVTFSDVRRSSMERFHENDDHKDFDALTPTKQPAQVTWSRSKESQAPQNDKIGGVESRLSANEKHQKSQQPIRSLARSGAHDQNDTQFPGPMHAFNRQKRLDAQNNAMASGLPEEMMIAQPNGMHPPLGTAFQPSGVFNNAAQVSYSVPQQNFAMQSGPDYLHPHVQQPSVPQKGPIPSRGRNTSASSRFEPNDGRWSHQNYENSNSGNPGFNRGGCQRGGGRKGRRGAYSQRNATAPVIQQHAGSEIGQKRRDATPWRDSWRRGGSDLIQVTCQNLQDGLKIKGYVHCSCQVCESRNRSVHVAVEACQETSSQDLLARIKPGLAMLYGHVEDVCTLPPKKEQGRFIVRFADPSSVGRALEVGGDHMREQGISVTFSPVWGSKWTVSKQTPTRPVPGQVNGQQSSTASFSPYPFGLSIPGNASSAAVAPPTMLPRMYHPVVINPVQSHNAPFWPSSGGQRAVSGLVQPPVSGGPSAMVQPTASLQQYFSRPPTLTRRQFTVPPAAQLETDYVSSHEPLQTKPPAEEALNETHGIEQDGTGSPRSDGSKCAGVKARVSLPNTPTKASPSFQEPQAKTKPQNETLGGVDTTTNNDEAPIKALEGQDKEEATVAPISESISGKDSRNRVSSSFTENEIKERRQAWAKISMPLNPHRPRPSTPVKPNRDTIKDDHDFQVANGDKYATKVTGSEKSSPSPNMVLTPDTGSVYESSEKPEDKTSLRHEPMDPSATHPDKSTREDAIDLEKTDQNQTLPFALSTASPVIGNSTREEKRSKQMNVYKSHGRDISSHGSHPSQQQEDGLNTQSKAKGKNPKKAKKKKSKQKMVPQSNVSDLHADQQNQFSTTTQFQNVIPQTMHTSGREIGFGPASVTHLEGQKSSSSSPTKRHHDEPERRSGSASFKRSKKDENNQGAAQDQSQSQQLTLDESDSPDEDNRGRRGFRMGKGGSLRLGKQRRPPAITTGSILAGQGLGAQIPPPSSDFAFQIQGLPFPNKLPNLHGPENGAMSRLNPKAQEFVSPSRLDSLSKPLVARSETTGSCTLNGSAIHAHKIDEEFREPTKTENDNLEAPLQKEKTHSAATSETPKHRRAVSEIIQKETAGGDKGAAHGEGKKTPAKGSKRGKGKERAITLSAKADKVQGKKEKVQGTPETPEHRGAKVQKPGLINDGWPSLPASRDRAQSKPQIPPVWGGKTKPTGSDSAGQGSPLARD</sequence>
<keyword evidence="3" id="KW-1185">Reference proteome</keyword>
<feature type="compositionally biased region" description="Basic residues" evidence="1">
    <location>
        <begin position="1512"/>
        <end position="1522"/>
    </location>
</feature>
<dbReference type="OrthoDB" id="3941926at2759"/>
<feature type="compositionally biased region" description="Polar residues" evidence="1">
    <location>
        <begin position="960"/>
        <end position="995"/>
    </location>
</feature>
<feature type="compositionally biased region" description="Basic and acidic residues" evidence="1">
    <location>
        <begin position="1449"/>
        <end position="1462"/>
    </location>
</feature>
<feature type="compositionally biased region" description="Basic and acidic residues" evidence="1">
    <location>
        <begin position="651"/>
        <end position="664"/>
    </location>
</feature>
<organism evidence="2 3">
    <name type="scientific">Fusarium austroafricanum</name>
    <dbReference type="NCBI Taxonomy" id="2364996"/>
    <lineage>
        <taxon>Eukaryota</taxon>
        <taxon>Fungi</taxon>
        <taxon>Dikarya</taxon>
        <taxon>Ascomycota</taxon>
        <taxon>Pezizomycotina</taxon>
        <taxon>Sordariomycetes</taxon>
        <taxon>Hypocreomycetidae</taxon>
        <taxon>Hypocreales</taxon>
        <taxon>Nectriaceae</taxon>
        <taxon>Fusarium</taxon>
        <taxon>Fusarium concolor species complex</taxon>
    </lineage>
</organism>
<feature type="region of interest" description="Disordered" evidence="1">
    <location>
        <begin position="418"/>
        <end position="492"/>
    </location>
</feature>
<evidence type="ECO:0008006" key="4">
    <source>
        <dbReference type="Google" id="ProtNLM"/>
    </source>
</evidence>
<feature type="compositionally biased region" description="Low complexity" evidence="1">
    <location>
        <begin position="1238"/>
        <end position="1250"/>
    </location>
</feature>
<feature type="compositionally biased region" description="Pro residues" evidence="1">
    <location>
        <begin position="15"/>
        <end position="24"/>
    </location>
</feature>
<feature type="region of interest" description="Disordered" evidence="1">
    <location>
        <begin position="557"/>
        <end position="664"/>
    </location>
</feature>
<feature type="compositionally biased region" description="Polar residues" evidence="1">
    <location>
        <begin position="1149"/>
        <end position="1167"/>
    </location>
</feature>
<feature type="region of interest" description="Disordered" evidence="1">
    <location>
        <begin position="1"/>
        <end position="41"/>
    </location>
</feature>
<proteinExistence type="predicted"/>
<accession>A0A8H4K001</accession>
<feature type="compositionally biased region" description="Polar residues" evidence="1">
    <location>
        <begin position="600"/>
        <end position="612"/>
    </location>
</feature>